<dbReference type="Pfam" id="PF00276">
    <property type="entry name" value="Ribosomal_L23"/>
    <property type="match status" value="1"/>
</dbReference>
<evidence type="ECO:0000313" key="6">
    <source>
        <dbReference type="Proteomes" id="UP001212803"/>
    </source>
</evidence>
<reference evidence="5 6" key="1">
    <citation type="journal article" date="2023" name="ISME J.">
        <title>Thermophilic Dehalococcoidia with unusual traits shed light on an unexpected past.</title>
        <authorList>
            <person name="Palmer M."/>
            <person name="Covington J.K."/>
            <person name="Zhou E.M."/>
            <person name="Thomas S.C."/>
            <person name="Habib N."/>
            <person name="Seymour C.O."/>
            <person name="Lai D."/>
            <person name="Johnston J."/>
            <person name="Hashimi A."/>
            <person name="Jiao J.Y."/>
            <person name="Muok A.R."/>
            <person name="Liu L."/>
            <person name="Xian W.D."/>
            <person name="Zhi X.Y."/>
            <person name="Li M.M."/>
            <person name="Silva L.P."/>
            <person name="Bowen B.P."/>
            <person name="Louie K."/>
            <person name="Briegel A."/>
            <person name="Pett-Ridge J."/>
            <person name="Weber P.K."/>
            <person name="Tocheva E.I."/>
            <person name="Woyke T."/>
            <person name="Northen T.R."/>
            <person name="Mayali X."/>
            <person name="Li W.J."/>
            <person name="Hedlund B.P."/>
        </authorList>
    </citation>
    <scope>NUCLEOTIDE SEQUENCE [LARGE SCALE GENOMIC DNA]</scope>
    <source>
        <strain evidence="5 6">YIM 72310</strain>
    </source>
</reference>
<dbReference type="Proteomes" id="UP001212803">
    <property type="component" value="Chromosome"/>
</dbReference>
<dbReference type="HAMAP" id="MF_01369_B">
    <property type="entry name" value="Ribosomal_uL23_B"/>
    <property type="match status" value="1"/>
</dbReference>
<evidence type="ECO:0000256" key="4">
    <source>
        <dbReference type="HAMAP-Rule" id="MF_01369"/>
    </source>
</evidence>
<accession>A0ABY7M8P6</accession>
<comment type="subunit">
    <text evidence="4">Part of the 50S ribosomal subunit. Contacts protein L29, and trigger factor when it is bound to the ribosome.</text>
</comment>
<evidence type="ECO:0000256" key="2">
    <source>
        <dbReference type="ARBA" id="ARBA00022980"/>
    </source>
</evidence>
<dbReference type="NCBIfam" id="NF004359">
    <property type="entry name" value="PRK05738.1-3"/>
    <property type="match status" value="1"/>
</dbReference>
<comment type="function">
    <text evidence="4">One of the early assembly proteins it binds 23S rRNA. One of the proteins that surrounds the polypeptide exit tunnel on the outside of the ribosome. Forms the main docking site for trigger factor binding to the ribosome.</text>
</comment>
<evidence type="ECO:0000256" key="1">
    <source>
        <dbReference type="ARBA" id="ARBA00006700"/>
    </source>
</evidence>
<dbReference type="EMBL" id="CP115149">
    <property type="protein sequence ID" value="WBL36647.1"/>
    <property type="molecule type" value="Genomic_DNA"/>
</dbReference>
<gene>
    <name evidence="4 5" type="primary">rplW</name>
    <name evidence="5" type="ORF">O0235_03585</name>
</gene>
<dbReference type="Gene3D" id="3.30.70.330">
    <property type="match status" value="1"/>
</dbReference>
<protein>
    <recommendedName>
        <fullName evidence="4">Large ribosomal subunit protein uL23</fullName>
    </recommendedName>
</protein>
<dbReference type="InterPro" id="IPR012678">
    <property type="entry name" value="Ribosomal_uL23/eL15/eS24_sf"/>
</dbReference>
<evidence type="ECO:0000256" key="3">
    <source>
        <dbReference type="ARBA" id="ARBA00023274"/>
    </source>
</evidence>
<keyword evidence="3 4" id="KW-0687">Ribonucleoprotein</keyword>
<dbReference type="NCBIfam" id="NF004366">
    <property type="entry name" value="PRK05738.3-2"/>
    <property type="match status" value="1"/>
</dbReference>
<dbReference type="GO" id="GO:0005840">
    <property type="term" value="C:ribosome"/>
    <property type="evidence" value="ECO:0007669"/>
    <property type="project" value="UniProtKB-KW"/>
</dbReference>
<name>A0ABY7M8P6_9CHLR</name>
<sequence length="98" mass="11197">MPNELHPYAVLIRPIITEKSTILASQDKYVFEVDPRANKAQIKEAVQLAFNVRVAEVNTMTMKGKPRRFGRRVVHRPNWKKAVVTLVPGDKIELFEGV</sequence>
<evidence type="ECO:0000313" key="5">
    <source>
        <dbReference type="EMBL" id="WBL36647.1"/>
    </source>
</evidence>
<proteinExistence type="inferred from homology"/>
<keyword evidence="6" id="KW-1185">Reference proteome</keyword>
<keyword evidence="4" id="KW-0699">rRNA-binding</keyword>
<dbReference type="SUPFAM" id="SSF54189">
    <property type="entry name" value="Ribosomal proteins S24e, L23 and L15e"/>
    <property type="match status" value="1"/>
</dbReference>
<dbReference type="InterPro" id="IPR012677">
    <property type="entry name" value="Nucleotide-bd_a/b_plait_sf"/>
</dbReference>
<keyword evidence="4" id="KW-0694">RNA-binding</keyword>
<comment type="similarity">
    <text evidence="1 4">Belongs to the universal ribosomal protein uL23 family.</text>
</comment>
<dbReference type="InterPro" id="IPR013025">
    <property type="entry name" value="Ribosomal_uL23-like"/>
</dbReference>
<organism evidence="5 6">
    <name type="scientific">Tepidiforma flava</name>
    <dbReference type="NCBI Taxonomy" id="3004094"/>
    <lineage>
        <taxon>Bacteria</taxon>
        <taxon>Bacillati</taxon>
        <taxon>Chloroflexota</taxon>
        <taxon>Tepidiformia</taxon>
        <taxon>Tepidiformales</taxon>
        <taxon>Tepidiformaceae</taxon>
        <taxon>Tepidiforma</taxon>
    </lineage>
</organism>
<dbReference type="NCBIfam" id="NF004363">
    <property type="entry name" value="PRK05738.2-4"/>
    <property type="match status" value="1"/>
</dbReference>
<keyword evidence="2 4" id="KW-0689">Ribosomal protein</keyword>
<dbReference type="RefSeq" id="WP_270057165.1">
    <property type="nucleotide sequence ID" value="NZ_CP115149.1"/>
</dbReference>
<dbReference type="PANTHER" id="PTHR11620">
    <property type="entry name" value="60S RIBOSOMAL PROTEIN L23A"/>
    <property type="match status" value="1"/>
</dbReference>